<name>A0ABY6B8I3_9BURK</name>
<dbReference type="InterPro" id="IPR005644">
    <property type="entry name" value="NolW-like"/>
</dbReference>
<keyword evidence="2" id="KW-0811">Translocation</keyword>
<feature type="domain" description="Type II/III secretion system secretin-like" evidence="5">
    <location>
        <begin position="436"/>
        <end position="595"/>
    </location>
</feature>
<feature type="signal peptide" evidence="2">
    <location>
        <begin position="1"/>
        <end position="31"/>
    </location>
</feature>
<evidence type="ECO:0000256" key="1">
    <source>
        <dbReference type="ARBA" id="ARBA00004442"/>
    </source>
</evidence>
<keyword evidence="2" id="KW-0732">Signal</keyword>
<dbReference type="PRINTS" id="PR01337">
    <property type="entry name" value="TYPE3OMGPROT"/>
</dbReference>
<feature type="region of interest" description="Disordered" evidence="4">
    <location>
        <begin position="231"/>
        <end position="263"/>
    </location>
</feature>
<sequence precursor="true">MKREATSKWAPFCIGALLLLASACVTPDAGAVTPAAWKEVRYSYRADEETTLGAVLDSFAAAMGLQLRLSDEKLRSRKVTLKGRGLAPDQFLDQLAQSQMLEWFVYQGVLHISPPSGTVTQRLELSTQSAASARQALIGLGLFEQKFGWGELDTDPPAVLVGGPAAYVAHVRRALRPPTAPPAAPKAERPKMMVFRLKHAVASDRQMSVRGQVTTSPGLATTLRQILSDGRDLSDVGRATGRNAAASPSTPVQPAAQGFGAMPAPMGAGTSALQSLQDTLTGLSSGALLASQLPGAGSAAGLGAIAPSSPAPARRAAAVANPPVDVPENHDRLPVVAAYAPLNAVLIWDLPSRRPEYEALIADLDQAVRQVEINVEILDVNTNALRDWAVDLTAGSGAARVQINPAGTVGASAGESSQNSSMVLWATDRLTLRLRALESRGEARVLSRPSLLTQDNVGAVLDMSQSINVRLVGERAVDLRTVTAGTSLRVTPSIVGEGEDATVRVTLDIEDGALKNTDGDQANPMVGNSAVSTQAVVRQGESLVVGGYRRQNTETVHSRVPGLHSLPLLGWLFRSDSAVTDERERLFILTARIVK</sequence>
<dbReference type="InterPro" id="IPR004846">
    <property type="entry name" value="T2SS/T3SS_dom"/>
</dbReference>
<dbReference type="Proteomes" id="UP001064933">
    <property type="component" value="Chromosome"/>
</dbReference>
<evidence type="ECO:0000313" key="8">
    <source>
        <dbReference type="Proteomes" id="UP001064933"/>
    </source>
</evidence>
<keyword evidence="2" id="KW-0998">Cell outer membrane</keyword>
<dbReference type="Gene3D" id="3.55.50.30">
    <property type="match status" value="1"/>
</dbReference>
<feature type="compositionally biased region" description="Low complexity" evidence="4">
    <location>
        <begin position="253"/>
        <end position="263"/>
    </location>
</feature>
<evidence type="ECO:0000259" key="5">
    <source>
        <dbReference type="Pfam" id="PF00263"/>
    </source>
</evidence>
<gene>
    <name evidence="2 7" type="primary">sctC</name>
    <name evidence="7" type="ORF">N4261_06255</name>
</gene>
<dbReference type="Pfam" id="PF03958">
    <property type="entry name" value="Secretin_N"/>
    <property type="match status" value="1"/>
</dbReference>
<proteinExistence type="inferred from homology"/>
<reference evidence="7" key="1">
    <citation type="submission" date="2022-10" db="EMBL/GenBank/DDBJ databases">
        <title>Characterization and whole genome sequencing of a new Roseateles species, isolated from fresh water.</title>
        <authorList>
            <person name="Guliayeva D.Y."/>
            <person name="Akhremchuk A.E."/>
            <person name="Sikolenko M.A."/>
            <person name="Valentovich L.N."/>
            <person name="Sidarenka A.V."/>
        </authorList>
    </citation>
    <scope>NUCLEOTIDE SEQUENCE</scope>
    <source>
        <strain evidence="7">BIM B-1768</strain>
    </source>
</reference>
<evidence type="ECO:0000313" key="7">
    <source>
        <dbReference type="EMBL" id="UXH79522.1"/>
    </source>
</evidence>
<accession>A0ABY6B8I3</accession>
<protein>
    <recommendedName>
        <fullName evidence="2">Type 3 secretion system secretin</fullName>
        <shortName evidence="2">T3SS secretin</shortName>
    </recommendedName>
</protein>
<feature type="chain" id="PRO_5044906675" description="Type 3 secretion system secretin" evidence="2">
    <location>
        <begin position="32"/>
        <end position="595"/>
    </location>
</feature>
<feature type="domain" description="NolW-like" evidence="6">
    <location>
        <begin position="194"/>
        <end position="370"/>
    </location>
</feature>
<comment type="subcellular location">
    <subcellularLocation>
        <location evidence="1 2 3">Cell outer membrane</location>
    </subcellularLocation>
</comment>
<dbReference type="NCBIfam" id="TIGR02516">
    <property type="entry name" value="type_III_yscC"/>
    <property type="match status" value="1"/>
</dbReference>
<dbReference type="HAMAP" id="MF_02219">
    <property type="entry name" value="Type_III_secretin"/>
    <property type="match status" value="1"/>
</dbReference>
<keyword evidence="2" id="KW-0472">Membrane</keyword>
<dbReference type="PROSITE" id="PS51257">
    <property type="entry name" value="PROKAR_LIPOPROTEIN"/>
    <property type="match status" value="1"/>
</dbReference>
<keyword evidence="2 3" id="KW-0813">Transport</keyword>
<evidence type="ECO:0000256" key="4">
    <source>
        <dbReference type="SAM" id="MobiDB-lite"/>
    </source>
</evidence>
<keyword evidence="2" id="KW-0653">Protein transport</keyword>
<dbReference type="PANTHER" id="PTHR30332:SF5">
    <property type="entry name" value="SPI-1 TYPE 3 SECRETION SYSTEM SECRETIN"/>
    <property type="match status" value="1"/>
</dbReference>
<comment type="function">
    <text evidence="2">Component of the type III secretion system (T3SS), also called injectisome, which is used to inject bacterial effector proteins into eukaryotic host cells. Forms a ring-shaped multimeric structure with an apparent central pore in the outer membrane.</text>
</comment>
<dbReference type="EMBL" id="CP104562">
    <property type="protein sequence ID" value="UXH79522.1"/>
    <property type="molecule type" value="Genomic_DNA"/>
</dbReference>
<dbReference type="Pfam" id="PF00263">
    <property type="entry name" value="Secretin"/>
    <property type="match status" value="1"/>
</dbReference>
<evidence type="ECO:0000259" key="6">
    <source>
        <dbReference type="Pfam" id="PF03958"/>
    </source>
</evidence>
<dbReference type="PANTHER" id="PTHR30332">
    <property type="entry name" value="PROBABLE GENERAL SECRETION PATHWAY PROTEIN D"/>
    <property type="match status" value="1"/>
</dbReference>
<dbReference type="InterPro" id="IPR050810">
    <property type="entry name" value="Bact_Secretion_Sys_Channel"/>
</dbReference>
<evidence type="ECO:0000256" key="2">
    <source>
        <dbReference type="HAMAP-Rule" id="MF_02219"/>
    </source>
</evidence>
<dbReference type="InterPro" id="IPR003522">
    <property type="entry name" value="T3SS_OM_pore_YscC"/>
</dbReference>
<comment type="subunit">
    <text evidence="2">The core secretion machinery of the T3SS is composed of approximately 20 different proteins, including cytoplasmic components, a base, an export apparatus and a needle. This subunit is part of the base, which anchors the injectisome in the bacterial cell envelope. Forms a stable homooligomeric complex.</text>
</comment>
<evidence type="ECO:0000256" key="3">
    <source>
        <dbReference type="RuleBase" id="RU004004"/>
    </source>
</evidence>
<comment type="similarity">
    <text evidence="2">Belongs to the bacterial secretin family. T3SS SctC subfamily.</text>
</comment>
<dbReference type="RefSeq" id="WP_261759342.1">
    <property type="nucleotide sequence ID" value="NZ_CP104562.2"/>
</dbReference>
<organism evidence="7 8">
    <name type="scientific">Roseateles amylovorans</name>
    <dbReference type="NCBI Taxonomy" id="2978473"/>
    <lineage>
        <taxon>Bacteria</taxon>
        <taxon>Pseudomonadati</taxon>
        <taxon>Pseudomonadota</taxon>
        <taxon>Betaproteobacteria</taxon>
        <taxon>Burkholderiales</taxon>
        <taxon>Sphaerotilaceae</taxon>
        <taxon>Roseateles</taxon>
    </lineage>
</organism>
<keyword evidence="8" id="KW-1185">Reference proteome</keyword>